<organism evidence="1 2">
    <name type="scientific">Aspergillus pseudodeflectus</name>
    <dbReference type="NCBI Taxonomy" id="176178"/>
    <lineage>
        <taxon>Eukaryota</taxon>
        <taxon>Fungi</taxon>
        <taxon>Dikarya</taxon>
        <taxon>Ascomycota</taxon>
        <taxon>Pezizomycotina</taxon>
        <taxon>Eurotiomycetes</taxon>
        <taxon>Eurotiomycetidae</taxon>
        <taxon>Eurotiales</taxon>
        <taxon>Aspergillaceae</taxon>
        <taxon>Aspergillus</taxon>
        <taxon>Aspergillus subgen. Nidulantes</taxon>
    </lineage>
</organism>
<sequence length="585" mass="64892">MSQNANANSSPRYLFVGDTALKGRTDGIRSSMIRRALSDSRARRRQEVSKEMDSMLRRRDSVLCNCPAPLPGPVDRCHTPNAPRQSTATYRRIQPRTRQATVTEALSARCQSCGGMLPGISPPMASFQAGNRDPMLPSDPNLPGIEVQDILNFAGTQIWRNMRPLDYSSNCYREWVFPWEDKLKIYIVLWSASYHRDMLRITNAPNQEVDSTPQLQLKALALNRLREEVDNVSLVTSPDGLVMSILFLAVNVSHRTGLGGETSPFSPPFTGLHALNHYGSRKYHPVHWGILHNIIQRFGGVGSIKAFAVAWLLSISDIMNAVNTLQMPIYPPLGAHGQVLDLKAPLALFNIRGLGLPPNSPAGLGFQALASLSPRIRQEVINVFTNVGQYSCVVQYYSIETCSPAILDLLGDSRNLVHHRLFSLLDENADLSQVLESHGPSAEEDSDLSQELYLFCRSSVILYAVHVSYPIPRPQGLRTRILATLRPRLDGLMATSHGALEPLLLWSLVVIVISSGDIAPVQLLKYVGQLCSKLKVDSKEKLLRILRSFAWVESAVPDTAPFWVLSASCFSRAARTNRALRQDDL</sequence>
<dbReference type="RefSeq" id="XP_070895062.1">
    <property type="nucleotide sequence ID" value="XM_071046712.1"/>
</dbReference>
<comment type="caution">
    <text evidence="1">The sequence shown here is derived from an EMBL/GenBank/DDBJ whole genome shotgun (WGS) entry which is preliminary data.</text>
</comment>
<protein>
    <submittedName>
        <fullName evidence="1">Uncharacterized protein</fullName>
    </submittedName>
</protein>
<evidence type="ECO:0000313" key="1">
    <source>
        <dbReference type="EMBL" id="KAL2842437.1"/>
    </source>
</evidence>
<reference evidence="1 2" key="1">
    <citation type="submission" date="2024-07" db="EMBL/GenBank/DDBJ databases">
        <title>Section-level genome sequencing and comparative genomics of Aspergillus sections Usti and Cavernicolus.</title>
        <authorList>
            <consortium name="Lawrence Berkeley National Laboratory"/>
            <person name="Nybo J.L."/>
            <person name="Vesth T.C."/>
            <person name="Theobald S."/>
            <person name="Frisvad J.C."/>
            <person name="Larsen T.O."/>
            <person name="Kjaerboelling I."/>
            <person name="Rothschild-Mancinelli K."/>
            <person name="Lyhne E.K."/>
            <person name="Kogle M.E."/>
            <person name="Barry K."/>
            <person name="Clum A."/>
            <person name="Na H."/>
            <person name="Ledsgaard L."/>
            <person name="Lin J."/>
            <person name="Lipzen A."/>
            <person name="Kuo A."/>
            <person name="Riley R."/>
            <person name="Mondo S."/>
            <person name="LaButti K."/>
            <person name="Haridas S."/>
            <person name="Pangalinan J."/>
            <person name="Salamov A.A."/>
            <person name="Simmons B.A."/>
            <person name="Magnuson J.K."/>
            <person name="Chen J."/>
            <person name="Drula E."/>
            <person name="Henrissat B."/>
            <person name="Wiebenga A."/>
            <person name="Lubbers R.J."/>
            <person name="Gomes A.C."/>
            <person name="Macurrencykelacurrency M.R."/>
            <person name="Stajich J."/>
            <person name="Grigoriev I.V."/>
            <person name="Mortensen U.H."/>
            <person name="De vries R.P."/>
            <person name="Baker S.E."/>
            <person name="Andersen M.R."/>
        </authorList>
    </citation>
    <scope>NUCLEOTIDE SEQUENCE [LARGE SCALE GENOMIC DNA]</scope>
    <source>
        <strain evidence="1 2">CBS 756.74</strain>
    </source>
</reference>
<dbReference type="Proteomes" id="UP001610444">
    <property type="component" value="Unassembled WGS sequence"/>
</dbReference>
<dbReference type="PANTHER" id="PTHR37540:SF5">
    <property type="entry name" value="TRANSCRIPTION FACTOR DOMAIN-CONTAINING PROTEIN"/>
    <property type="match status" value="1"/>
</dbReference>
<keyword evidence="2" id="KW-1185">Reference proteome</keyword>
<accession>A0ABR4JQX6</accession>
<gene>
    <name evidence="1" type="ORF">BJX68DRAFT_270613</name>
</gene>
<evidence type="ECO:0000313" key="2">
    <source>
        <dbReference type="Proteomes" id="UP001610444"/>
    </source>
</evidence>
<dbReference type="EMBL" id="JBFXLR010000051">
    <property type="protein sequence ID" value="KAL2842437.1"/>
    <property type="molecule type" value="Genomic_DNA"/>
</dbReference>
<dbReference type="GeneID" id="98161876"/>
<proteinExistence type="predicted"/>
<dbReference type="PANTHER" id="PTHR37540">
    <property type="entry name" value="TRANSCRIPTION FACTOR (ACR-2), PUTATIVE-RELATED-RELATED"/>
    <property type="match status" value="1"/>
</dbReference>
<name>A0ABR4JQX6_9EURO</name>